<dbReference type="InterPro" id="IPR018060">
    <property type="entry name" value="HTH_AraC"/>
</dbReference>
<comment type="caution">
    <text evidence="5">The sequence shown here is derived from an EMBL/GenBank/DDBJ whole genome shotgun (WGS) entry which is preliminary data.</text>
</comment>
<dbReference type="CDD" id="cd03136">
    <property type="entry name" value="GATase1_AraC_ArgR_like"/>
    <property type="match status" value="1"/>
</dbReference>
<evidence type="ECO:0000256" key="2">
    <source>
        <dbReference type="ARBA" id="ARBA00023125"/>
    </source>
</evidence>
<evidence type="ECO:0000313" key="5">
    <source>
        <dbReference type="EMBL" id="GLS85449.1"/>
    </source>
</evidence>
<keyword evidence="1" id="KW-0805">Transcription regulation</keyword>
<dbReference type="InterPro" id="IPR018062">
    <property type="entry name" value="HTH_AraC-typ_CS"/>
</dbReference>
<evidence type="ECO:0000256" key="3">
    <source>
        <dbReference type="ARBA" id="ARBA00023163"/>
    </source>
</evidence>
<keyword evidence="2" id="KW-0238">DNA-binding</keyword>
<dbReference type="Gene3D" id="3.40.50.880">
    <property type="match status" value="1"/>
</dbReference>
<dbReference type="SMART" id="SM00342">
    <property type="entry name" value="HTH_ARAC"/>
    <property type="match status" value="1"/>
</dbReference>
<protein>
    <submittedName>
        <fullName evidence="5">AraC family transcriptional regulator</fullName>
    </submittedName>
</protein>
<dbReference type="SUPFAM" id="SSF52317">
    <property type="entry name" value="Class I glutamine amidotransferase-like"/>
    <property type="match status" value="1"/>
</dbReference>
<name>A0AA37U094_9RHOB</name>
<dbReference type="InterPro" id="IPR029062">
    <property type="entry name" value="Class_I_gatase-like"/>
</dbReference>
<dbReference type="SUPFAM" id="SSF46689">
    <property type="entry name" value="Homeodomain-like"/>
    <property type="match status" value="2"/>
</dbReference>
<feature type="domain" description="HTH araC/xylS-type" evidence="4">
    <location>
        <begin position="229"/>
        <end position="326"/>
    </location>
</feature>
<accession>A0AA37U094</accession>
<dbReference type="Pfam" id="PF12833">
    <property type="entry name" value="HTH_18"/>
    <property type="match status" value="1"/>
</dbReference>
<evidence type="ECO:0000256" key="1">
    <source>
        <dbReference type="ARBA" id="ARBA00023015"/>
    </source>
</evidence>
<dbReference type="InterPro" id="IPR009057">
    <property type="entry name" value="Homeodomain-like_sf"/>
</dbReference>
<keyword evidence="6" id="KW-1185">Reference proteome</keyword>
<sequence length="326" mass="34805">MAKPAKIFTGPIFSAATAPLTLALLVLPQSSILEVASTLDPLRSANRHIGHEAYRWRVVSPDGRPVPLTCGIELPSNGPLTAAEGADALVVIAGFQQWQAAPQPLIRDLARNAPRFAAMGGIDAGAWVLARAGLLNGYKATVHWEDLEDFASQHPQIDVAPDRFVIDRNRFTAGGAAPACDLMLHLIRARHGPALALQVAASFITTARDGAEPQMAATKPDPRLDTRVASAIARMEARLDAPETTAEIAAAIGLSPRRLEQIFYENLGLTPAAHALGLRLAAARRMINDTRHPLAEVALRCGFSSASSLSRAFRAQFGIPPSTLRH</sequence>
<dbReference type="PANTHER" id="PTHR43130">
    <property type="entry name" value="ARAC-FAMILY TRANSCRIPTIONAL REGULATOR"/>
    <property type="match status" value="1"/>
</dbReference>
<evidence type="ECO:0000313" key="6">
    <source>
        <dbReference type="Proteomes" id="UP001157355"/>
    </source>
</evidence>
<dbReference type="Gene3D" id="1.10.10.60">
    <property type="entry name" value="Homeodomain-like"/>
    <property type="match status" value="1"/>
</dbReference>
<dbReference type="RefSeq" id="WP_284323665.1">
    <property type="nucleotide sequence ID" value="NZ_BSPP01000002.1"/>
</dbReference>
<dbReference type="GO" id="GO:0003700">
    <property type="term" value="F:DNA-binding transcription factor activity"/>
    <property type="evidence" value="ECO:0007669"/>
    <property type="project" value="InterPro"/>
</dbReference>
<organism evidence="5 6">
    <name type="scientific">Cypionkella aquatica</name>
    <dbReference type="NCBI Taxonomy" id="1756042"/>
    <lineage>
        <taxon>Bacteria</taxon>
        <taxon>Pseudomonadati</taxon>
        <taxon>Pseudomonadota</taxon>
        <taxon>Alphaproteobacteria</taxon>
        <taxon>Rhodobacterales</taxon>
        <taxon>Paracoccaceae</taxon>
        <taxon>Cypionkella</taxon>
    </lineage>
</organism>
<gene>
    <name evidence="5" type="ORF">GCM10010873_04220</name>
</gene>
<proteinExistence type="predicted"/>
<dbReference type="Pfam" id="PF01965">
    <property type="entry name" value="DJ-1_PfpI"/>
    <property type="match status" value="1"/>
</dbReference>
<dbReference type="AlphaFoldDB" id="A0AA37U094"/>
<dbReference type="InterPro" id="IPR052158">
    <property type="entry name" value="INH-QAR"/>
</dbReference>
<dbReference type="PROSITE" id="PS00041">
    <property type="entry name" value="HTH_ARAC_FAMILY_1"/>
    <property type="match status" value="1"/>
</dbReference>
<dbReference type="PANTHER" id="PTHR43130:SF3">
    <property type="entry name" value="HTH-TYPE TRANSCRIPTIONAL REGULATOR RV1931C"/>
    <property type="match status" value="1"/>
</dbReference>
<keyword evidence="3" id="KW-0804">Transcription</keyword>
<dbReference type="EMBL" id="BSPP01000002">
    <property type="protein sequence ID" value="GLS85449.1"/>
    <property type="molecule type" value="Genomic_DNA"/>
</dbReference>
<dbReference type="Proteomes" id="UP001157355">
    <property type="component" value="Unassembled WGS sequence"/>
</dbReference>
<dbReference type="GO" id="GO:0043565">
    <property type="term" value="F:sequence-specific DNA binding"/>
    <property type="evidence" value="ECO:0007669"/>
    <property type="project" value="InterPro"/>
</dbReference>
<dbReference type="PROSITE" id="PS01124">
    <property type="entry name" value="HTH_ARAC_FAMILY_2"/>
    <property type="match status" value="1"/>
</dbReference>
<evidence type="ECO:0000259" key="4">
    <source>
        <dbReference type="PROSITE" id="PS01124"/>
    </source>
</evidence>
<reference evidence="5 6" key="1">
    <citation type="journal article" date="2014" name="Int. J. Syst. Evol. Microbiol.">
        <title>Complete genome sequence of Corynebacterium casei LMG S-19264T (=DSM 44701T), isolated from a smear-ripened cheese.</title>
        <authorList>
            <consortium name="US DOE Joint Genome Institute (JGI-PGF)"/>
            <person name="Walter F."/>
            <person name="Albersmeier A."/>
            <person name="Kalinowski J."/>
            <person name="Ruckert C."/>
        </authorList>
    </citation>
    <scope>NUCLEOTIDE SEQUENCE [LARGE SCALE GENOMIC DNA]</scope>
    <source>
        <strain evidence="5 6">NBRC 111766</strain>
    </source>
</reference>
<dbReference type="InterPro" id="IPR002818">
    <property type="entry name" value="DJ-1/PfpI"/>
</dbReference>